<dbReference type="Pfam" id="PF21773">
    <property type="entry name" value="ODAD1_CC"/>
    <property type="match status" value="1"/>
</dbReference>
<dbReference type="WBParaSite" id="TREG1_91650.1">
    <property type="protein sequence ID" value="TREG1_91650.1"/>
    <property type="gene ID" value="TREG1_91650"/>
</dbReference>
<feature type="region of interest" description="Disordered" evidence="3">
    <location>
        <begin position="497"/>
        <end position="516"/>
    </location>
</feature>
<evidence type="ECO:0000313" key="6">
    <source>
        <dbReference type="WBParaSite" id="TREG1_91650.1"/>
    </source>
</evidence>
<feature type="compositionally biased region" description="Acidic residues" evidence="3">
    <location>
        <begin position="504"/>
        <end position="516"/>
    </location>
</feature>
<dbReference type="PANTHER" id="PTHR21694:SF18">
    <property type="entry name" value="COILED-COIL DOMAIN-CONTAINING PROTEIN 63"/>
    <property type="match status" value="1"/>
</dbReference>
<feature type="coiled-coil region" evidence="2">
    <location>
        <begin position="23"/>
        <end position="78"/>
    </location>
</feature>
<dbReference type="PANTHER" id="PTHR21694">
    <property type="entry name" value="COILED-COIL DOMAIN-CONTAINING PROTEIN 63"/>
    <property type="match status" value="1"/>
</dbReference>
<feature type="coiled-coil region" evidence="2">
    <location>
        <begin position="105"/>
        <end position="139"/>
    </location>
</feature>
<organism evidence="5 6">
    <name type="scientific">Trichobilharzia regenti</name>
    <name type="common">Nasal bird schistosome</name>
    <dbReference type="NCBI Taxonomy" id="157069"/>
    <lineage>
        <taxon>Eukaryota</taxon>
        <taxon>Metazoa</taxon>
        <taxon>Spiralia</taxon>
        <taxon>Lophotrochozoa</taxon>
        <taxon>Platyhelminthes</taxon>
        <taxon>Trematoda</taxon>
        <taxon>Digenea</taxon>
        <taxon>Strigeidida</taxon>
        <taxon>Schistosomatoidea</taxon>
        <taxon>Schistosomatidae</taxon>
        <taxon>Trichobilharzia</taxon>
    </lineage>
</organism>
<name>A0AA85KJ33_TRIRE</name>
<feature type="region of interest" description="Disordered" evidence="3">
    <location>
        <begin position="541"/>
        <end position="569"/>
    </location>
</feature>
<dbReference type="Proteomes" id="UP000050795">
    <property type="component" value="Unassembled WGS sequence"/>
</dbReference>
<reference evidence="5" key="1">
    <citation type="submission" date="2022-06" db="EMBL/GenBank/DDBJ databases">
        <authorList>
            <person name="Berger JAMES D."/>
            <person name="Berger JAMES D."/>
        </authorList>
    </citation>
    <scope>NUCLEOTIDE SEQUENCE [LARGE SCALE GENOMIC DNA]</scope>
</reference>
<dbReference type="InterPro" id="IPR049258">
    <property type="entry name" value="ODAD1_CC"/>
</dbReference>
<protein>
    <recommendedName>
        <fullName evidence="4">ODAD1 central coiled coil region domain-containing protein</fullName>
    </recommendedName>
</protein>
<keyword evidence="1 2" id="KW-0175">Coiled coil</keyword>
<feature type="coiled-coil region" evidence="2">
    <location>
        <begin position="339"/>
        <end position="380"/>
    </location>
</feature>
<dbReference type="AlphaFoldDB" id="A0AA85KJ33"/>
<proteinExistence type="predicted"/>
<evidence type="ECO:0000256" key="1">
    <source>
        <dbReference type="ARBA" id="ARBA00023054"/>
    </source>
</evidence>
<feature type="domain" description="ODAD1 central coiled coil region" evidence="4">
    <location>
        <begin position="149"/>
        <end position="432"/>
    </location>
</feature>
<accession>A0AA85KJ33</accession>
<reference evidence="6" key="2">
    <citation type="submission" date="2023-11" db="UniProtKB">
        <authorList>
            <consortium name="WormBaseParasite"/>
        </authorList>
    </citation>
    <scope>IDENTIFICATION</scope>
</reference>
<evidence type="ECO:0000256" key="2">
    <source>
        <dbReference type="SAM" id="Coils"/>
    </source>
</evidence>
<dbReference type="InterPro" id="IPR051876">
    <property type="entry name" value="ODA-DC/CCD"/>
</dbReference>
<keyword evidence="5" id="KW-1185">Reference proteome</keyword>
<evidence type="ECO:0000259" key="4">
    <source>
        <dbReference type="Pfam" id="PF21773"/>
    </source>
</evidence>
<sequence>MPRPNSAQSEQEDNTDLLMMEEYERLSNQLRILQNERQKQNEEFNVKLGKYKKATEMLEKENEEIKCLLTLVDSEQNRKQDLKCIEQLKQILQEQDNLQLQTDELKTYGKRLDNETRKIEKLIQEKQQIRKIQARKEIEAVELKVQVEKKLIVMENNLHEKNMKFCETLAYNNKIRHEIERARNERNIYYSIQQKLKDKLTHLNKLKLKLIQHATITYDQRTDAKNKSNALKEKNDKDTAAFEIEIKDLQRIIDHNDKLRKFMTIKADERNEWKQQAETRRRKYGSTGEIARQQRSKKIQEYESAINQLQTITGKTDIDNMTRYYKRNEDDNFTLFKYVTELNNQIECLNDNIASIEKTMKEYHEEQKIVEKQRNDKMNELKMQTDSDKEAANTAESRATHIHTLLDQIKAEIKQLAIKLGCDLSRIIGMLGGDGDQITERNLMLYLSVLEQKVDELLSVKCYAQTKGHGDELSTDEMKIIMAPSFTETLKSNRDTSLTLPSLMDEDDTNEDNDDEAQVSLRPLSQAEIISRVTRQLQKLEMKRDSSLHPTKIFNSRVSSPSRRSKVRA</sequence>
<evidence type="ECO:0000256" key="3">
    <source>
        <dbReference type="SAM" id="MobiDB-lite"/>
    </source>
</evidence>
<evidence type="ECO:0000313" key="5">
    <source>
        <dbReference type="Proteomes" id="UP000050795"/>
    </source>
</evidence>